<evidence type="ECO:0000256" key="1">
    <source>
        <dbReference type="SAM" id="MobiDB-lite"/>
    </source>
</evidence>
<proteinExistence type="predicted"/>
<reference evidence="4" key="1">
    <citation type="submission" date="2020-02" db="EMBL/GenBank/DDBJ databases">
        <authorList>
            <person name="Meier V. D."/>
        </authorList>
    </citation>
    <scope>NUCLEOTIDE SEQUENCE</scope>
    <source>
        <strain evidence="4">AVDCRST_MAG34</strain>
    </source>
</reference>
<dbReference type="AlphaFoldDB" id="A0A6J4LSH8"/>
<keyword evidence="2" id="KW-0812">Transmembrane</keyword>
<organism evidence="4">
    <name type="scientific">uncultured Nocardioidaceae bacterium</name>
    <dbReference type="NCBI Taxonomy" id="253824"/>
    <lineage>
        <taxon>Bacteria</taxon>
        <taxon>Bacillati</taxon>
        <taxon>Actinomycetota</taxon>
        <taxon>Actinomycetes</taxon>
        <taxon>Propionibacteriales</taxon>
        <taxon>Nocardioidaceae</taxon>
        <taxon>environmental samples</taxon>
    </lineage>
</organism>
<dbReference type="EMBL" id="CADCUI010000019">
    <property type="protein sequence ID" value="CAA9340214.1"/>
    <property type="molecule type" value="Genomic_DNA"/>
</dbReference>
<evidence type="ECO:0000256" key="3">
    <source>
        <dbReference type="SAM" id="SignalP"/>
    </source>
</evidence>
<feature type="region of interest" description="Disordered" evidence="1">
    <location>
        <begin position="78"/>
        <end position="108"/>
    </location>
</feature>
<name>A0A6J4LSH8_9ACTN</name>
<keyword evidence="2" id="KW-1133">Transmembrane helix</keyword>
<feature type="transmembrane region" description="Helical" evidence="2">
    <location>
        <begin position="36"/>
        <end position="58"/>
    </location>
</feature>
<keyword evidence="3" id="KW-0732">Signal</keyword>
<evidence type="ECO:0000313" key="4">
    <source>
        <dbReference type="EMBL" id="CAA9340214.1"/>
    </source>
</evidence>
<keyword evidence="2" id="KW-0472">Membrane</keyword>
<feature type="chain" id="PRO_5026926847" evidence="3">
    <location>
        <begin position="21"/>
        <end position="108"/>
    </location>
</feature>
<evidence type="ECO:0000256" key="2">
    <source>
        <dbReference type="SAM" id="Phobius"/>
    </source>
</evidence>
<accession>A0A6J4LSH8</accession>
<sequence>MTLVGAAGLLLGSLASPAMASPPETWSDSESDGALDFLLVLGVIPLGIILLITLLVFIPSMARGRSSEPAVAFHDRSEWFGGPRRGLDDPATGEDHEELERGGASARW</sequence>
<gene>
    <name evidence="4" type="ORF">AVDCRST_MAG34-749</name>
</gene>
<protein>
    <submittedName>
        <fullName evidence="4">Uncharacterized protein</fullName>
    </submittedName>
</protein>
<feature type="signal peptide" evidence="3">
    <location>
        <begin position="1"/>
        <end position="20"/>
    </location>
</feature>